<dbReference type="InterPro" id="IPR022002">
    <property type="entry name" value="ChsH2_Znr"/>
</dbReference>
<evidence type="ECO:0000259" key="4">
    <source>
        <dbReference type="Pfam" id="PF12172"/>
    </source>
</evidence>
<evidence type="ECO:0000259" key="3">
    <source>
        <dbReference type="Pfam" id="PF08541"/>
    </source>
</evidence>
<reference evidence="5 6" key="1">
    <citation type="journal article" date="2019" name="Int. J. Syst. Evol. Microbiol.">
        <title>The Global Catalogue of Microorganisms (GCM) 10K type strain sequencing project: providing services to taxonomists for standard genome sequencing and annotation.</title>
        <authorList>
            <consortium name="The Broad Institute Genomics Platform"/>
            <consortium name="The Broad Institute Genome Sequencing Center for Infectious Disease"/>
            <person name="Wu L."/>
            <person name="Ma J."/>
        </authorList>
    </citation>
    <scope>NUCLEOTIDE SEQUENCE [LARGE SCALE GENOMIC DNA]</scope>
    <source>
        <strain evidence="5 6">JCM 15134</strain>
    </source>
</reference>
<dbReference type="Proteomes" id="UP001499915">
    <property type="component" value="Unassembled WGS sequence"/>
</dbReference>
<dbReference type="InterPro" id="IPR012340">
    <property type="entry name" value="NA-bd_OB-fold"/>
</dbReference>
<evidence type="ECO:0000313" key="6">
    <source>
        <dbReference type="Proteomes" id="UP001499915"/>
    </source>
</evidence>
<dbReference type="CDD" id="cd00827">
    <property type="entry name" value="init_cond_enzymes"/>
    <property type="match status" value="1"/>
</dbReference>
<organism evidence="5 6">
    <name type="scientific">Marinobacterium maritimum</name>
    <dbReference type="NCBI Taxonomy" id="500162"/>
    <lineage>
        <taxon>Bacteria</taxon>
        <taxon>Pseudomonadati</taxon>
        <taxon>Pseudomonadota</taxon>
        <taxon>Gammaproteobacteria</taxon>
        <taxon>Oceanospirillales</taxon>
        <taxon>Oceanospirillaceae</taxon>
        <taxon>Marinobacterium</taxon>
    </lineage>
</organism>
<evidence type="ECO:0000256" key="1">
    <source>
        <dbReference type="ARBA" id="ARBA00022679"/>
    </source>
</evidence>
<dbReference type="SUPFAM" id="SSF53901">
    <property type="entry name" value="Thiolase-like"/>
    <property type="match status" value="2"/>
</dbReference>
<dbReference type="RefSeq" id="WP_343804137.1">
    <property type="nucleotide sequence ID" value="NZ_BAAAET010000002.1"/>
</dbReference>
<feature type="domain" description="ChsH2 rubredoxin-like zinc ribbon" evidence="4">
    <location>
        <begin position="364"/>
        <end position="390"/>
    </location>
</feature>
<dbReference type="Pfam" id="PF08541">
    <property type="entry name" value="ACP_syn_III_C"/>
    <property type="match status" value="1"/>
</dbReference>
<dbReference type="PANTHER" id="PTHR34069:SF2">
    <property type="entry name" value="BETA-KETOACYL-[ACYL-CARRIER-PROTEIN] SYNTHASE III"/>
    <property type="match status" value="1"/>
</dbReference>
<keyword evidence="1" id="KW-0808">Transferase</keyword>
<keyword evidence="6" id="KW-1185">Reference proteome</keyword>
<proteinExistence type="predicted"/>
<dbReference type="InterPro" id="IPR013747">
    <property type="entry name" value="ACP_syn_III_C"/>
</dbReference>
<dbReference type="Gene3D" id="3.40.47.10">
    <property type="match status" value="2"/>
</dbReference>
<dbReference type="Pfam" id="PF12172">
    <property type="entry name" value="zf-ChsH2"/>
    <property type="match status" value="1"/>
</dbReference>
<evidence type="ECO:0000313" key="5">
    <source>
        <dbReference type="EMBL" id="GAA0688378.1"/>
    </source>
</evidence>
<dbReference type="EMBL" id="BAAAET010000002">
    <property type="protein sequence ID" value="GAA0688378.1"/>
    <property type="molecule type" value="Genomic_DNA"/>
</dbReference>
<gene>
    <name evidence="5" type="ORF">GCM10009104_13190</name>
</gene>
<dbReference type="SUPFAM" id="SSF50249">
    <property type="entry name" value="Nucleic acid-binding proteins"/>
    <property type="match status" value="1"/>
</dbReference>
<comment type="caution">
    <text evidence="5">The sequence shown here is derived from an EMBL/GenBank/DDBJ whole genome shotgun (WGS) entry which is preliminary data.</text>
</comment>
<dbReference type="InterPro" id="IPR016039">
    <property type="entry name" value="Thiolase-like"/>
</dbReference>
<feature type="domain" description="Beta-ketoacyl-[acyl-carrier-protein] synthase III C-terminal" evidence="3">
    <location>
        <begin position="214"/>
        <end position="292"/>
    </location>
</feature>
<evidence type="ECO:0000256" key="2">
    <source>
        <dbReference type="ARBA" id="ARBA00023315"/>
    </source>
</evidence>
<protein>
    <submittedName>
        <fullName evidence="5">Hydroxymethylglutaryl-CoA synthase family protein</fullName>
    </submittedName>
</protein>
<name>A0ABN1I4J9_9GAMM</name>
<keyword evidence="2" id="KW-0012">Acyltransferase</keyword>
<accession>A0ABN1I4J9</accession>
<dbReference type="PANTHER" id="PTHR34069">
    <property type="entry name" value="3-OXOACYL-[ACYL-CARRIER-PROTEIN] SYNTHASE 3"/>
    <property type="match status" value="1"/>
</dbReference>
<sequence length="480" mass="52595">MFGITAYGAYIPKSRLLKTAIAEANDWFDSSLRGLARGERSVCNWDEDTITMAVEAAQDCLSGMDGGAIEALYLASTTLPFLDRQNSVVVSQALNLGDRLRTMDVAASQRAGTSALISLLESGQSGNALLVASEHRRSKCGSRAEMLWGDGAAALAVGGDNVIAEYIGGETYVTDFVDHYRGEDSTLDYEWEERWIRDEGYMKAVPKVVNRLLGKAGVEPSAIAHFVLASDQARTPGAVAKKIGIRSDAVVDNLIDRIGVAGVAHPILLLTSVLEKAAPGDLILLAGFGQGTDALLFRATDRLASAKPHNGFSGALARRREDANYNRFLSFNKLVEREIGKRGEVDKQSYLAAMYRRKDLLTGFVGGKCRECDTVQLPKENYCVNPECGALHSQDDFVMAGMRGCVKTWTADRLTFDWNPPAYFGMVEFEQGGRLMMDFTEVEPGSIESGVAVSLHFRIRQFDNQRGFRKYFWKASPAQH</sequence>